<dbReference type="Pfam" id="PF04365">
    <property type="entry name" value="BrnT_toxin"/>
    <property type="match status" value="1"/>
</dbReference>
<name>A0A846H1M7_9CYAN</name>
<gene>
    <name evidence="1" type="ORF">PI95_000680</name>
</gene>
<dbReference type="InterPro" id="IPR038573">
    <property type="entry name" value="BrnT_sf"/>
</dbReference>
<evidence type="ECO:0000313" key="1">
    <source>
        <dbReference type="EMBL" id="NEU71128.1"/>
    </source>
</evidence>
<accession>A0A846H1M7</accession>
<dbReference type="RefSeq" id="WP_039753005.1">
    <property type="nucleotide sequence ID" value="NZ_JTCM02000001.1"/>
</dbReference>
<keyword evidence="2" id="KW-1185">Reference proteome</keyword>
<sequence>MNFEWDERKNELNINKHGFDFADAYRVFDLPMAVDLDERSDYGEDRWIGTGLLDERIVVVVYTEPDEGIIRIISLRKALSHEKRRYEQYLKNRLG</sequence>
<reference evidence="1 2" key="1">
    <citation type="journal article" date="2015" name="Genome Announc.">
        <title>Draft Genome Sequence of Cyanobacterium Hassallia byssoidea Strain VB512170, Isolated from Monuments in India.</title>
        <authorList>
            <person name="Singh D."/>
            <person name="Chandrababunaidu M.M."/>
            <person name="Panda A."/>
            <person name="Sen D."/>
            <person name="Bhattacharyya S."/>
            <person name="Adhikary S.P."/>
            <person name="Tripathy S."/>
        </authorList>
    </citation>
    <scope>NUCLEOTIDE SEQUENCE [LARGE SCALE GENOMIC DNA]</scope>
    <source>
        <strain evidence="1 2">VB512170</strain>
    </source>
</reference>
<evidence type="ECO:0000313" key="2">
    <source>
        <dbReference type="Proteomes" id="UP000031549"/>
    </source>
</evidence>
<organism evidence="1 2">
    <name type="scientific">Hassallia byssoidea VB512170</name>
    <dbReference type="NCBI Taxonomy" id="1304833"/>
    <lineage>
        <taxon>Bacteria</taxon>
        <taxon>Bacillati</taxon>
        <taxon>Cyanobacteriota</taxon>
        <taxon>Cyanophyceae</taxon>
        <taxon>Nostocales</taxon>
        <taxon>Tolypothrichaceae</taxon>
        <taxon>Hassallia</taxon>
    </lineage>
</organism>
<dbReference type="EMBL" id="JTCM02000001">
    <property type="protein sequence ID" value="NEU71128.1"/>
    <property type="molecule type" value="Genomic_DNA"/>
</dbReference>
<comment type="caution">
    <text evidence="1">The sequence shown here is derived from an EMBL/GenBank/DDBJ whole genome shotgun (WGS) entry which is preliminary data.</text>
</comment>
<dbReference type="Gene3D" id="3.10.450.530">
    <property type="entry name" value="Ribonuclease toxin, BrnT, of type II toxin-antitoxin system"/>
    <property type="match status" value="1"/>
</dbReference>
<proteinExistence type="predicted"/>
<dbReference type="AlphaFoldDB" id="A0A846H1M7"/>
<protein>
    <submittedName>
        <fullName evidence="1">BrnT family toxin</fullName>
    </submittedName>
</protein>
<dbReference type="Proteomes" id="UP000031549">
    <property type="component" value="Unassembled WGS sequence"/>
</dbReference>
<dbReference type="InterPro" id="IPR007460">
    <property type="entry name" value="BrnT_toxin"/>
</dbReference>